<evidence type="ECO:0000256" key="1">
    <source>
        <dbReference type="SAM" id="MobiDB-lite"/>
    </source>
</evidence>
<sequence length="182" mass="20296">MSDETGPTSPEAERVIASLRPHARVLFWPSLVLIATAGLGTYFAGQLREDWQTGAVVVGAIVVAVLLWLLPTLAWLAKRYVITTRRIVLRQGLFVRTRQELLHSRGYDVTVRKHAMQSMFRSGNVQINTGLDHPVVLRDIPSADLVQAALHDLMESNQNSVSTRRQQDASRPTDETTAWGSR</sequence>
<dbReference type="PANTHER" id="PTHR37938:SF1">
    <property type="entry name" value="BLL0215 PROTEIN"/>
    <property type="match status" value="1"/>
</dbReference>
<organism evidence="4 5">
    <name type="scientific">Glaciihabitans tibetensis</name>
    <dbReference type="NCBI Taxonomy" id="1266600"/>
    <lineage>
        <taxon>Bacteria</taxon>
        <taxon>Bacillati</taxon>
        <taxon>Actinomycetota</taxon>
        <taxon>Actinomycetes</taxon>
        <taxon>Micrococcales</taxon>
        <taxon>Microbacteriaceae</taxon>
        <taxon>Glaciihabitans</taxon>
    </lineage>
</organism>
<dbReference type="Proteomes" id="UP000237983">
    <property type="component" value="Unassembled WGS sequence"/>
</dbReference>
<keyword evidence="2" id="KW-0812">Transmembrane</keyword>
<evidence type="ECO:0000259" key="3">
    <source>
        <dbReference type="Pfam" id="PF03703"/>
    </source>
</evidence>
<gene>
    <name evidence="4" type="ORF">B0I08_10380</name>
</gene>
<evidence type="ECO:0000313" key="4">
    <source>
        <dbReference type="EMBL" id="PRY68875.1"/>
    </source>
</evidence>
<keyword evidence="2" id="KW-1133">Transmembrane helix</keyword>
<dbReference type="RefSeq" id="WP_181243277.1">
    <property type="nucleotide sequence ID" value="NZ_PVTL01000003.1"/>
</dbReference>
<feature type="compositionally biased region" description="Basic and acidic residues" evidence="1">
    <location>
        <begin position="165"/>
        <end position="174"/>
    </location>
</feature>
<feature type="transmembrane region" description="Helical" evidence="2">
    <location>
        <begin position="25"/>
        <end position="44"/>
    </location>
</feature>
<evidence type="ECO:0000256" key="2">
    <source>
        <dbReference type="SAM" id="Phobius"/>
    </source>
</evidence>
<proteinExistence type="predicted"/>
<name>A0A2T0VFA7_9MICO</name>
<protein>
    <submittedName>
        <fullName evidence="4">Membrane protein YdbS with pleckstrin-like domain</fullName>
    </submittedName>
</protein>
<dbReference type="EMBL" id="PVTL01000003">
    <property type="protein sequence ID" value="PRY68875.1"/>
    <property type="molecule type" value="Genomic_DNA"/>
</dbReference>
<reference evidence="4 5" key="1">
    <citation type="submission" date="2018-03" db="EMBL/GenBank/DDBJ databases">
        <title>Genomic Encyclopedia of Type Strains, Phase III (KMG-III): the genomes of soil and plant-associated and newly described type strains.</title>
        <authorList>
            <person name="Whitman W."/>
        </authorList>
    </citation>
    <scope>NUCLEOTIDE SEQUENCE [LARGE SCALE GENOMIC DNA]</scope>
    <source>
        <strain evidence="4 5">CGMCC 1.12484</strain>
    </source>
</reference>
<comment type="caution">
    <text evidence="4">The sequence shown here is derived from an EMBL/GenBank/DDBJ whole genome shotgun (WGS) entry which is preliminary data.</text>
</comment>
<keyword evidence="2" id="KW-0472">Membrane</keyword>
<feature type="domain" description="YdbS-like PH" evidence="3">
    <location>
        <begin position="75"/>
        <end position="147"/>
    </location>
</feature>
<dbReference type="AlphaFoldDB" id="A0A2T0VFA7"/>
<feature type="region of interest" description="Disordered" evidence="1">
    <location>
        <begin position="157"/>
        <end position="182"/>
    </location>
</feature>
<keyword evidence="5" id="KW-1185">Reference proteome</keyword>
<dbReference type="PANTHER" id="PTHR37938">
    <property type="entry name" value="BLL0215 PROTEIN"/>
    <property type="match status" value="1"/>
</dbReference>
<evidence type="ECO:0000313" key="5">
    <source>
        <dbReference type="Proteomes" id="UP000237983"/>
    </source>
</evidence>
<dbReference type="Pfam" id="PF03703">
    <property type="entry name" value="bPH_2"/>
    <property type="match status" value="1"/>
</dbReference>
<dbReference type="InterPro" id="IPR005182">
    <property type="entry name" value="YdbS-like_PH"/>
</dbReference>
<feature type="transmembrane region" description="Helical" evidence="2">
    <location>
        <begin position="56"/>
        <end position="77"/>
    </location>
</feature>
<accession>A0A2T0VFA7</accession>